<evidence type="ECO:0000313" key="3">
    <source>
        <dbReference type="EMBL" id="CUQ06297.1"/>
    </source>
</evidence>
<dbReference type="Proteomes" id="UP000095564">
    <property type="component" value="Unassembled WGS sequence"/>
</dbReference>
<feature type="domain" description="Transposase IS110-like N-terminal" evidence="1">
    <location>
        <begin position="19"/>
        <end position="180"/>
    </location>
</feature>
<dbReference type="GO" id="GO:0006313">
    <property type="term" value="P:DNA transposition"/>
    <property type="evidence" value="ECO:0007669"/>
    <property type="project" value="InterPro"/>
</dbReference>
<protein>
    <submittedName>
        <fullName evidence="3">Transposase IS116/IS110/IS902 family</fullName>
    </submittedName>
</protein>
<accession>A0A174TDW2</accession>
<dbReference type="InterPro" id="IPR002525">
    <property type="entry name" value="Transp_IS110-like_N"/>
</dbReference>
<dbReference type="InterPro" id="IPR047650">
    <property type="entry name" value="Transpos_IS110"/>
</dbReference>
<reference evidence="3 4" key="1">
    <citation type="submission" date="2015-09" db="EMBL/GenBank/DDBJ databases">
        <authorList>
            <consortium name="Pathogen Informatics"/>
        </authorList>
    </citation>
    <scope>NUCLEOTIDE SEQUENCE [LARGE SCALE GENOMIC DNA]</scope>
    <source>
        <strain evidence="3 4">2789STDY5834908</strain>
    </source>
</reference>
<dbReference type="PANTHER" id="PTHR33055">
    <property type="entry name" value="TRANSPOSASE FOR INSERTION SEQUENCE ELEMENT IS1111A"/>
    <property type="match status" value="1"/>
</dbReference>
<dbReference type="GO" id="GO:0003677">
    <property type="term" value="F:DNA binding"/>
    <property type="evidence" value="ECO:0007669"/>
    <property type="project" value="InterPro"/>
</dbReference>
<sequence>MNYTQNQKIEQVTESTLVLGVDIGSSEHYVRAFDYRGRELTRKVFRFSTDINGFNSFYDWVTQICIKHGKNEAMIGCEPTGHYWYTFYQFVKDHGMKLAFVNPASVKKAKELDDNSPKKTDLKDPKTIAKLVIDGRYSFPYVPEGIYAEIREVTSSRDRIMKELNAASNRIQRWLKIYFPEYLTVYKKFDTTTGMMILEEVPLPTIVTALGVDNIIKIWREHKVRGKGASFNRAKTLVDAAHDSVGKSGGQGAVMEIQMLLEDYKVKKQQLEMVTSVMEELIMQIPNAEKMLSVDGVGLVTVAGFISEVGDISRFKNPKQIQKYAGFELVENSSGKHKGRTTISKRGRKKLRKIIYQVVLPLIQSNKEFRSIYDYYRKRIKNPLKGRQARIAVGCKLIRVFFAIMMKGVVYNGSKMIEDIHRPTQLPQAA</sequence>
<dbReference type="Pfam" id="PF02371">
    <property type="entry name" value="Transposase_20"/>
    <property type="match status" value="1"/>
</dbReference>
<evidence type="ECO:0000313" key="4">
    <source>
        <dbReference type="Proteomes" id="UP000095564"/>
    </source>
</evidence>
<dbReference type="RefSeq" id="WP_055161764.1">
    <property type="nucleotide sequence ID" value="NZ_CZAU01000038.1"/>
</dbReference>
<dbReference type="AlphaFoldDB" id="A0A174TDW2"/>
<dbReference type="Pfam" id="PF01548">
    <property type="entry name" value="DEDD_Tnp_IS110"/>
    <property type="match status" value="1"/>
</dbReference>
<gene>
    <name evidence="3" type="ORF">ERS852520_02947</name>
</gene>
<dbReference type="GO" id="GO:0004803">
    <property type="term" value="F:transposase activity"/>
    <property type="evidence" value="ECO:0007669"/>
    <property type="project" value="InterPro"/>
</dbReference>
<dbReference type="InterPro" id="IPR003346">
    <property type="entry name" value="Transposase_20"/>
</dbReference>
<organism evidence="3 4">
    <name type="scientific">Anaerostipes hadrus</name>
    <dbReference type="NCBI Taxonomy" id="649756"/>
    <lineage>
        <taxon>Bacteria</taxon>
        <taxon>Bacillati</taxon>
        <taxon>Bacillota</taxon>
        <taxon>Clostridia</taxon>
        <taxon>Lachnospirales</taxon>
        <taxon>Lachnospiraceae</taxon>
        <taxon>Anaerostipes</taxon>
    </lineage>
</organism>
<feature type="domain" description="Transposase IS116/IS110/IS902 C-terminal" evidence="2">
    <location>
        <begin position="289"/>
        <end position="373"/>
    </location>
</feature>
<evidence type="ECO:0000259" key="1">
    <source>
        <dbReference type="Pfam" id="PF01548"/>
    </source>
</evidence>
<dbReference type="NCBIfam" id="NF033542">
    <property type="entry name" value="transpos_IS110"/>
    <property type="match status" value="1"/>
</dbReference>
<name>A0A174TDW2_ANAHA</name>
<evidence type="ECO:0000259" key="2">
    <source>
        <dbReference type="Pfam" id="PF02371"/>
    </source>
</evidence>
<dbReference type="OrthoDB" id="9811278at2"/>
<dbReference type="EMBL" id="CZAU01000038">
    <property type="protein sequence ID" value="CUQ06297.1"/>
    <property type="molecule type" value="Genomic_DNA"/>
</dbReference>
<proteinExistence type="predicted"/>